<dbReference type="InterPro" id="IPR055302">
    <property type="entry name" value="F-box_dom-containing"/>
</dbReference>
<dbReference type="InterPro" id="IPR036047">
    <property type="entry name" value="F-box-like_dom_sf"/>
</dbReference>
<feature type="domain" description="FBD" evidence="2">
    <location>
        <begin position="380"/>
        <end position="425"/>
    </location>
</feature>
<evidence type="ECO:0000313" key="5">
    <source>
        <dbReference type="Proteomes" id="UP000015106"/>
    </source>
</evidence>
<keyword evidence="5" id="KW-1185">Reference proteome</keyword>
<dbReference type="KEGG" id="tua:125536505"/>
<evidence type="ECO:0000259" key="3">
    <source>
        <dbReference type="Pfam" id="PF24758"/>
    </source>
</evidence>
<reference evidence="4" key="3">
    <citation type="submission" date="2022-06" db="UniProtKB">
        <authorList>
            <consortium name="EnsemblPlants"/>
        </authorList>
    </citation>
    <scope>IDENTIFICATION</scope>
</reference>
<dbReference type="Pfam" id="PF08387">
    <property type="entry name" value="FBD"/>
    <property type="match status" value="1"/>
</dbReference>
<dbReference type="GeneID" id="125536505"/>
<dbReference type="PANTHER" id="PTHR32141">
    <property type="match status" value="1"/>
</dbReference>
<dbReference type="SUPFAM" id="SSF81383">
    <property type="entry name" value="F-box domain"/>
    <property type="match status" value="1"/>
</dbReference>
<dbReference type="Gramene" id="TuG1812G0100003454.01.T01">
    <property type="protein sequence ID" value="TuG1812G0100003454.01.T01"/>
    <property type="gene ID" value="TuG1812G0100003454.01"/>
</dbReference>
<dbReference type="InterPro" id="IPR055411">
    <property type="entry name" value="LRR_FXL15/At3g58940/PEG3-like"/>
</dbReference>
<dbReference type="Gene3D" id="3.80.10.10">
    <property type="entry name" value="Ribonuclease Inhibitor"/>
    <property type="match status" value="1"/>
</dbReference>
<dbReference type="InterPro" id="IPR006566">
    <property type="entry name" value="FBD"/>
</dbReference>
<dbReference type="InterPro" id="IPR053781">
    <property type="entry name" value="F-box_AtFBL13-like"/>
</dbReference>
<reference evidence="5" key="1">
    <citation type="journal article" date="2013" name="Nature">
        <title>Draft genome of the wheat A-genome progenitor Triticum urartu.</title>
        <authorList>
            <person name="Ling H.Q."/>
            <person name="Zhao S."/>
            <person name="Liu D."/>
            <person name="Wang J."/>
            <person name="Sun H."/>
            <person name="Zhang C."/>
            <person name="Fan H."/>
            <person name="Li D."/>
            <person name="Dong L."/>
            <person name="Tao Y."/>
            <person name="Gao C."/>
            <person name="Wu H."/>
            <person name="Li Y."/>
            <person name="Cui Y."/>
            <person name="Guo X."/>
            <person name="Zheng S."/>
            <person name="Wang B."/>
            <person name="Yu K."/>
            <person name="Liang Q."/>
            <person name="Yang W."/>
            <person name="Lou X."/>
            <person name="Chen J."/>
            <person name="Feng M."/>
            <person name="Jian J."/>
            <person name="Zhang X."/>
            <person name="Luo G."/>
            <person name="Jiang Y."/>
            <person name="Liu J."/>
            <person name="Wang Z."/>
            <person name="Sha Y."/>
            <person name="Zhang B."/>
            <person name="Wu H."/>
            <person name="Tang D."/>
            <person name="Shen Q."/>
            <person name="Xue P."/>
            <person name="Zou S."/>
            <person name="Wang X."/>
            <person name="Liu X."/>
            <person name="Wang F."/>
            <person name="Yang Y."/>
            <person name="An X."/>
            <person name="Dong Z."/>
            <person name="Zhang K."/>
            <person name="Zhang X."/>
            <person name="Luo M.C."/>
            <person name="Dvorak J."/>
            <person name="Tong Y."/>
            <person name="Wang J."/>
            <person name="Yang H."/>
            <person name="Li Z."/>
            <person name="Wang D."/>
            <person name="Zhang A."/>
            <person name="Wang J."/>
        </authorList>
    </citation>
    <scope>NUCLEOTIDE SEQUENCE</scope>
    <source>
        <strain evidence="5">cv. G1812</strain>
    </source>
</reference>
<sequence>MASRLLLLRRRARRLLRLLRHRLQASKKRRIDDQDPPGSGSCDHVDVGSVDHITRVPDAVLGSIVSLLPTKEGARTQVLSRRWRPIWRSAPLNLALDCELKNQDSIPKILSEHTGPARRFSVRLFTDCSGDEIDGWLSSQSLDNLQELELTCMFWLGRRPLSLSAFRFSPTLRVAKFHGFHFPNSIAQLSLKFPCLEQLTLKKVIISEDVLQSLLSGCSALESLELKENRGIARLCISSQTLRSLGFFVDWWNGGTGIFLQELVIEDAPCLERLLPLNSTGSKVVIRIICAPKLEIFGMLLSEVIPEFQLGSSIIQEGVAVSLTTKMHTMRVLALSSTGPNLDAVVNFLKCFPCLEKLYVIFRLPSDDPGEYMNARKYDPLDPIECLELHLKKVVLKNYVGSKSSYVDFARFFVLNTKGLEEMKITLPYHRQHGWFAHQLSLLRVTSRASPDARIEMRCGTSDDFTHNRDTHDLSMDDPFDLPSSGCSTCEEKGLGDAIYQI</sequence>
<evidence type="ECO:0000313" key="4">
    <source>
        <dbReference type="EnsemblPlants" id="TuG1812G0100003454.01.T01"/>
    </source>
</evidence>
<reference evidence="4" key="2">
    <citation type="submission" date="2018-03" db="EMBL/GenBank/DDBJ databases">
        <title>The Triticum urartu genome reveals the dynamic nature of wheat genome evolution.</title>
        <authorList>
            <person name="Ling H."/>
            <person name="Ma B."/>
            <person name="Shi X."/>
            <person name="Liu H."/>
            <person name="Dong L."/>
            <person name="Sun H."/>
            <person name="Cao Y."/>
            <person name="Gao Q."/>
            <person name="Zheng S."/>
            <person name="Li Y."/>
            <person name="Yu Y."/>
            <person name="Du H."/>
            <person name="Qi M."/>
            <person name="Li Y."/>
            <person name="Yu H."/>
            <person name="Cui Y."/>
            <person name="Wang N."/>
            <person name="Chen C."/>
            <person name="Wu H."/>
            <person name="Zhao Y."/>
            <person name="Zhang J."/>
            <person name="Li Y."/>
            <person name="Zhou W."/>
            <person name="Zhang B."/>
            <person name="Hu W."/>
            <person name="Eijk M."/>
            <person name="Tang J."/>
            <person name="Witsenboer H."/>
            <person name="Zhao S."/>
            <person name="Li Z."/>
            <person name="Zhang A."/>
            <person name="Wang D."/>
            <person name="Liang C."/>
        </authorList>
    </citation>
    <scope>NUCLEOTIDE SEQUENCE [LARGE SCALE GENOMIC DNA]</scope>
    <source>
        <strain evidence="4">cv. G1812</strain>
    </source>
</reference>
<proteinExistence type="predicted"/>
<dbReference type="Pfam" id="PF24758">
    <property type="entry name" value="LRR_At5g56370"/>
    <property type="match status" value="1"/>
</dbReference>
<dbReference type="PANTHER" id="PTHR32141:SF126">
    <property type="entry name" value="FBD DOMAIN-CONTAINING PROTEIN"/>
    <property type="match status" value="1"/>
</dbReference>
<evidence type="ECO:0000256" key="1">
    <source>
        <dbReference type="SAM" id="MobiDB-lite"/>
    </source>
</evidence>
<dbReference type="OrthoDB" id="584579at2759"/>
<feature type="region of interest" description="Disordered" evidence="1">
    <location>
        <begin position="27"/>
        <end position="46"/>
    </location>
</feature>
<gene>
    <name evidence="4" type="primary">LOC125536505</name>
</gene>
<dbReference type="AlphaFoldDB" id="A0A8R7K2L8"/>
<dbReference type="InterPro" id="IPR032675">
    <property type="entry name" value="LRR_dom_sf"/>
</dbReference>
<accession>A0A8R7K2L8</accession>
<protein>
    <recommendedName>
        <fullName evidence="6">FBD domain-containing protein</fullName>
    </recommendedName>
</protein>
<feature type="domain" description="F-box/LRR-repeat protein 15/At3g58940/PEG3-like LRR" evidence="3">
    <location>
        <begin position="133"/>
        <end position="360"/>
    </location>
</feature>
<dbReference type="SUPFAM" id="SSF52047">
    <property type="entry name" value="RNI-like"/>
    <property type="match status" value="1"/>
</dbReference>
<dbReference type="RefSeq" id="XP_048555691.1">
    <property type="nucleotide sequence ID" value="XM_048699734.1"/>
</dbReference>
<organism evidence="4 5">
    <name type="scientific">Triticum urartu</name>
    <name type="common">Red wild einkorn</name>
    <name type="synonym">Crithodium urartu</name>
    <dbReference type="NCBI Taxonomy" id="4572"/>
    <lineage>
        <taxon>Eukaryota</taxon>
        <taxon>Viridiplantae</taxon>
        <taxon>Streptophyta</taxon>
        <taxon>Embryophyta</taxon>
        <taxon>Tracheophyta</taxon>
        <taxon>Spermatophyta</taxon>
        <taxon>Magnoliopsida</taxon>
        <taxon>Liliopsida</taxon>
        <taxon>Poales</taxon>
        <taxon>Poaceae</taxon>
        <taxon>BOP clade</taxon>
        <taxon>Pooideae</taxon>
        <taxon>Triticodae</taxon>
        <taxon>Triticeae</taxon>
        <taxon>Triticinae</taxon>
        <taxon>Triticum</taxon>
    </lineage>
</organism>
<evidence type="ECO:0000259" key="2">
    <source>
        <dbReference type="Pfam" id="PF08387"/>
    </source>
</evidence>
<dbReference type="EnsemblPlants" id="TuG1812G0100003454.01.T01">
    <property type="protein sequence ID" value="TuG1812G0100003454.01.T01"/>
    <property type="gene ID" value="TuG1812G0100003454.01"/>
</dbReference>
<name>A0A8R7K2L8_TRIUA</name>
<evidence type="ECO:0008006" key="6">
    <source>
        <dbReference type="Google" id="ProtNLM"/>
    </source>
</evidence>
<dbReference type="CDD" id="cd22160">
    <property type="entry name" value="F-box_AtFBL13-like"/>
    <property type="match status" value="1"/>
</dbReference>
<dbReference type="Proteomes" id="UP000015106">
    <property type="component" value="Chromosome 1"/>
</dbReference>